<accession>A0ACA9Q1B8</accession>
<organism evidence="1 2">
    <name type="scientific">Racocetra persica</name>
    <dbReference type="NCBI Taxonomy" id="160502"/>
    <lineage>
        <taxon>Eukaryota</taxon>
        <taxon>Fungi</taxon>
        <taxon>Fungi incertae sedis</taxon>
        <taxon>Mucoromycota</taxon>
        <taxon>Glomeromycotina</taxon>
        <taxon>Glomeromycetes</taxon>
        <taxon>Diversisporales</taxon>
        <taxon>Gigasporaceae</taxon>
        <taxon>Racocetra</taxon>
    </lineage>
</organism>
<comment type="caution">
    <text evidence="1">The sequence shown here is derived from an EMBL/GenBank/DDBJ whole genome shotgun (WGS) entry which is preliminary data.</text>
</comment>
<name>A0ACA9Q1B8_9GLOM</name>
<protein>
    <submittedName>
        <fullName evidence="1">7183_t:CDS:1</fullName>
    </submittedName>
</protein>
<dbReference type="Proteomes" id="UP000789920">
    <property type="component" value="Unassembled WGS sequence"/>
</dbReference>
<evidence type="ECO:0000313" key="2">
    <source>
        <dbReference type="Proteomes" id="UP000789920"/>
    </source>
</evidence>
<keyword evidence="2" id="KW-1185">Reference proteome</keyword>
<gene>
    <name evidence="1" type="ORF">RPERSI_LOCUS12096</name>
</gene>
<sequence length="391" mass="45352">TVLEINNKNFYTQVLEGNEKHEHYPSYRCQVGLKFSDIEEASSPAITSLYRHVCQNNNTNFSGPQVLDWDDPYMLEQSLTDIEFRLFLIKIDKYNIYITALECPSTGNADEVEAGVGYTAMFTGENSGKYAIYIQRIDLDGCYIKIYQDGVSKYHYTEHPLTHQALLAQQIPKCDETYWHNKNIINHLYNHFFHRHTISNIQWHKFFIDWKNSSSTIIEFHNSIVLLYPQQYIFKDRELRAWRALLKAAEFTYAELEKKLGISSKTVSSARLYATTNGPGCPALCKPTITRVHLSEELLNQLMTFLFDKNIATPSFYKVDAATGLPHQFFELHPNGMKRTAFMTRLENSKFVYRDDLGGLCLICNEYGFGVFKDMITLVREKIEQKNTQLN</sequence>
<reference evidence="1" key="1">
    <citation type="submission" date="2021-06" db="EMBL/GenBank/DDBJ databases">
        <authorList>
            <person name="Kallberg Y."/>
            <person name="Tangrot J."/>
            <person name="Rosling A."/>
        </authorList>
    </citation>
    <scope>NUCLEOTIDE SEQUENCE</scope>
    <source>
        <strain evidence="1">MA461A</strain>
    </source>
</reference>
<evidence type="ECO:0000313" key="1">
    <source>
        <dbReference type="EMBL" id="CAG8730379.1"/>
    </source>
</evidence>
<dbReference type="EMBL" id="CAJVQC010025566">
    <property type="protein sequence ID" value="CAG8730379.1"/>
    <property type="molecule type" value="Genomic_DNA"/>
</dbReference>
<feature type="non-terminal residue" evidence="1">
    <location>
        <position position="1"/>
    </location>
</feature>
<proteinExistence type="predicted"/>